<protein>
    <submittedName>
        <fullName evidence="2">Uncharacterized protein</fullName>
    </submittedName>
</protein>
<keyword evidence="3" id="KW-1185">Reference proteome</keyword>
<gene>
    <name evidence="2" type="ORF">RGQ29_002612</name>
</gene>
<comment type="caution">
    <text evidence="2">The sequence shown here is derived from an EMBL/GenBank/DDBJ whole genome shotgun (WGS) entry which is preliminary data.</text>
</comment>
<evidence type="ECO:0000313" key="3">
    <source>
        <dbReference type="Proteomes" id="UP001324115"/>
    </source>
</evidence>
<proteinExistence type="predicted"/>
<feature type="region of interest" description="Disordered" evidence="1">
    <location>
        <begin position="1"/>
        <end position="44"/>
    </location>
</feature>
<dbReference type="EMBL" id="JAXUIC010000010">
    <property type="protein sequence ID" value="KAK4566431.1"/>
    <property type="molecule type" value="Genomic_DNA"/>
</dbReference>
<organism evidence="2 3">
    <name type="scientific">Quercus rubra</name>
    <name type="common">Northern red oak</name>
    <name type="synonym">Quercus borealis</name>
    <dbReference type="NCBI Taxonomy" id="3512"/>
    <lineage>
        <taxon>Eukaryota</taxon>
        <taxon>Viridiplantae</taxon>
        <taxon>Streptophyta</taxon>
        <taxon>Embryophyta</taxon>
        <taxon>Tracheophyta</taxon>
        <taxon>Spermatophyta</taxon>
        <taxon>Magnoliopsida</taxon>
        <taxon>eudicotyledons</taxon>
        <taxon>Gunneridae</taxon>
        <taxon>Pentapetalae</taxon>
        <taxon>rosids</taxon>
        <taxon>fabids</taxon>
        <taxon>Fagales</taxon>
        <taxon>Fagaceae</taxon>
        <taxon>Quercus</taxon>
    </lineage>
</organism>
<evidence type="ECO:0000256" key="1">
    <source>
        <dbReference type="SAM" id="MobiDB-lite"/>
    </source>
</evidence>
<name>A0AAN7EAL1_QUERU</name>
<accession>A0AAN7EAL1</accession>
<evidence type="ECO:0000313" key="2">
    <source>
        <dbReference type="EMBL" id="KAK4566431.1"/>
    </source>
</evidence>
<feature type="compositionally biased region" description="Low complexity" evidence="1">
    <location>
        <begin position="22"/>
        <end position="34"/>
    </location>
</feature>
<reference evidence="2 3" key="1">
    <citation type="journal article" date="2023" name="G3 (Bethesda)">
        <title>A haplotype-resolved chromosome-scale genome for Quercus rubra L. provides insights into the genetics of adaptive traits for red oak species.</title>
        <authorList>
            <person name="Kapoor B."/>
            <person name="Jenkins J."/>
            <person name="Schmutz J."/>
            <person name="Zhebentyayeva T."/>
            <person name="Kuelheim C."/>
            <person name="Coggeshall M."/>
            <person name="Heim C."/>
            <person name="Lasky J.R."/>
            <person name="Leites L."/>
            <person name="Islam-Faridi N."/>
            <person name="Romero-Severson J."/>
            <person name="DeLeo V.L."/>
            <person name="Lucas S.M."/>
            <person name="Lazic D."/>
            <person name="Gailing O."/>
            <person name="Carlson J."/>
            <person name="Staton M."/>
        </authorList>
    </citation>
    <scope>NUCLEOTIDE SEQUENCE [LARGE SCALE GENOMIC DNA]</scope>
    <source>
        <strain evidence="2">Pseudo-F2</strain>
    </source>
</reference>
<dbReference type="Proteomes" id="UP001324115">
    <property type="component" value="Unassembled WGS sequence"/>
</dbReference>
<sequence length="139" mass="13993">MLTALDLGRSEHATSATHVSEGSLTSTVGTTTGDAGDKGHGAPGTPGLGGGLVFGILRHNVGLALVVGDLGMDEVDDVRPDGGFHDIGQSDGGDGIGGHVTFERLDSDKGAHDDYCNGHCRRCGGGGGGGVDYTKLYQE</sequence>
<dbReference type="AlphaFoldDB" id="A0AAN7EAL1"/>